<dbReference type="PIRSF" id="PIRSF038992">
    <property type="entry name" value="Aldolase_Ia"/>
    <property type="match status" value="1"/>
</dbReference>
<dbReference type="SUPFAM" id="SSF51569">
    <property type="entry name" value="Aldolase"/>
    <property type="match status" value="1"/>
</dbReference>
<evidence type="ECO:0000256" key="6">
    <source>
        <dbReference type="PIRSR" id="PIRSR038992-1"/>
    </source>
</evidence>
<dbReference type="Pfam" id="PF01791">
    <property type="entry name" value="DeoC"/>
    <property type="match status" value="1"/>
</dbReference>
<dbReference type="HAMAP" id="MF_00960">
    <property type="entry name" value="ADH_synthase"/>
    <property type="match status" value="1"/>
</dbReference>
<keyword evidence="4" id="KW-0704">Schiff base</keyword>
<dbReference type="CDD" id="cd00958">
    <property type="entry name" value="DhnA"/>
    <property type="match status" value="1"/>
</dbReference>
<dbReference type="EC" id="2.2.1.10" evidence="5"/>
<sequence>MKIGKAIRLERIINRETGKTVIIPMDHGVSMGPIPGIINIRESIDKVANGGANAIIIHKGLVRHGHRKRGKDVGLIIHLSASTSLSPKPNTKVIVCSVEEAIKIGADGVSVHVNLGDINEDKMLEDFGAIAESCLEWGMPLIAMMYARGEHIENPFDPDVVAHCARVAAELGADIVKVAYTGDPETFRKVVKGCPIPVVIAGGPKMGNDMEILEMVEGAMKAGGAGVSIGRNAFQHEDPEKIVRAISLIVHEGKTAKEAAKVLEG</sequence>
<keyword evidence="1" id="KW-0028">Amino-acid biosynthesis</keyword>
<evidence type="ECO:0000256" key="4">
    <source>
        <dbReference type="ARBA" id="ARBA00023270"/>
    </source>
</evidence>
<dbReference type="GO" id="GO:0009073">
    <property type="term" value="P:aromatic amino acid family biosynthetic process"/>
    <property type="evidence" value="ECO:0007669"/>
    <property type="project" value="UniProtKB-KW"/>
</dbReference>
<dbReference type="Gene3D" id="3.20.20.70">
    <property type="entry name" value="Aldolase class I"/>
    <property type="match status" value="1"/>
</dbReference>
<keyword evidence="3" id="KW-0057">Aromatic amino acid biosynthesis</keyword>
<evidence type="ECO:0000256" key="2">
    <source>
        <dbReference type="ARBA" id="ARBA00022679"/>
    </source>
</evidence>
<evidence type="ECO:0000256" key="5">
    <source>
        <dbReference type="NCBIfam" id="TIGR01949"/>
    </source>
</evidence>
<comment type="caution">
    <text evidence="7">The sequence shown here is derived from an EMBL/GenBank/DDBJ whole genome shotgun (WGS) entry which is preliminary data.</text>
</comment>
<feature type="active site" description="Schiff-base intermediate with dihydroxyacetone-P" evidence="6">
    <location>
        <position position="177"/>
    </location>
</feature>
<dbReference type="InterPro" id="IPR050456">
    <property type="entry name" value="DeoC/FbaB_aldolase"/>
</dbReference>
<organism evidence="7 8">
    <name type="scientific">Desulfurobacterium indicum</name>
    <dbReference type="NCBI Taxonomy" id="1914305"/>
    <lineage>
        <taxon>Bacteria</taxon>
        <taxon>Pseudomonadati</taxon>
        <taxon>Aquificota</taxon>
        <taxon>Aquificia</taxon>
        <taxon>Desulfurobacteriales</taxon>
        <taxon>Desulfurobacteriaceae</taxon>
        <taxon>Desulfurobacterium</taxon>
    </lineage>
</organism>
<keyword evidence="2" id="KW-0808">Transferase</keyword>
<dbReference type="PANTHER" id="PTHR47916:SF1">
    <property type="entry name" value="3-HYDROXY-5-PHOSPHONOOXYPENTANE-2,4-DIONE THIOLASE"/>
    <property type="match status" value="1"/>
</dbReference>
<feature type="active site" description="Proton donor" evidence="6">
    <location>
        <position position="146"/>
    </location>
</feature>
<dbReference type="Proteomes" id="UP000187408">
    <property type="component" value="Unassembled WGS sequence"/>
</dbReference>
<dbReference type="InterPro" id="IPR041720">
    <property type="entry name" value="FbaB-like"/>
</dbReference>
<dbReference type="NCBIfam" id="NF005556">
    <property type="entry name" value="PRK07226.1"/>
    <property type="match status" value="1"/>
</dbReference>
<dbReference type="GO" id="GO:0008652">
    <property type="term" value="P:amino acid biosynthetic process"/>
    <property type="evidence" value="ECO:0007669"/>
    <property type="project" value="UniProtKB-KW"/>
</dbReference>
<evidence type="ECO:0000256" key="3">
    <source>
        <dbReference type="ARBA" id="ARBA00023141"/>
    </source>
</evidence>
<reference evidence="7 8" key="1">
    <citation type="submission" date="2016-10" db="EMBL/GenBank/DDBJ databases">
        <title>Genome sequence of a sulfur-reducing bacterium Desulfurobacterium indicum K6013.</title>
        <authorList>
            <person name="Cao J."/>
            <person name="Shao Z."/>
            <person name="Alain K."/>
            <person name="Jebbar M."/>
        </authorList>
    </citation>
    <scope>NUCLEOTIDE SEQUENCE [LARGE SCALE GENOMIC DNA]</scope>
    <source>
        <strain evidence="7 8">K6013</strain>
    </source>
</reference>
<dbReference type="GO" id="GO:0016740">
    <property type="term" value="F:transferase activity"/>
    <property type="evidence" value="ECO:0007669"/>
    <property type="project" value="UniProtKB-KW"/>
</dbReference>
<dbReference type="AlphaFoldDB" id="A0A1R1MLN9"/>
<dbReference type="InterPro" id="IPR013785">
    <property type="entry name" value="Aldolase_TIM"/>
</dbReference>
<dbReference type="PANTHER" id="PTHR47916">
    <property type="entry name" value="FRUCTOSE-BISPHOSPHATE ALDOLASE CLASS 1"/>
    <property type="match status" value="1"/>
</dbReference>
<evidence type="ECO:0000256" key="1">
    <source>
        <dbReference type="ARBA" id="ARBA00022605"/>
    </source>
</evidence>
<dbReference type="STRING" id="1914305.BLW93_04065"/>
<dbReference type="GO" id="GO:0016836">
    <property type="term" value="F:hydro-lyase activity"/>
    <property type="evidence" value="ECO:0007669"/>
    <property type="project" value="InterPro"/>
</dbReference>
<dbReference type="InterPro" id="IPR010210">
    <property type="entry name" value="ADH_synthase"/>
</dbReference>
<keyword evidence="8" id="KW-1185">Reference proteome</keyword>
<dbReference type="SMART" id="SM01133">
    <property type="entry name" value="DeoC"/>
    <property type="match status" value="1"/>
</dbReference>
<accession>A0A1R1MLN9</accession>
<name>A0A1R1MLN9_9BACT</name>
<dbReference type="EMBL" id="MOEN01000011">
    <property type="protein sequence ID" value="OMH40673.1"/>
    <property type="molecule type" value="Genomic_DNA"/>
</dbReference>
<protein>
    <recommendedName>
        <fullName evidence="5">2-amino-3,7-dideoxy-D-threo-hept-6-ulosonate synthase</fullName>
        <ecNumber evidence="5">2.2.1.10</ecNumber>
    </recommendedName>
</protein>
<evidence type="ECO:0000313" key="7">
    <source>
        <dbReference type="EMBL" id="OMH40673.1"/>
    </source>
</evidence>
<proteinExistence type="inferred from homology"/>
<dbReference type="GO" id="GO:0004332">
    <property type="term" value="F:fructose-bisphosphate aldolase activity"/>
    <property type="evidence" value="ECO:0007669"/>
    <property type="project" value="InterPro"/>
</dbReference>
<dbReference type="NCBIfam" id="TIGR01949">
    <property type="entry name" value="ADH_synth"/>
    <property type="match status" value="1"/>
</dbReference>
<dbReference type="RefSeq" id="WP_076712839.1">
    <property type="nucleotide sequence ID" value="NZ_MOEN01000011.1"/>
</dbReference>
<dbReference type="InterPro" id="IPR002915">
    <property type="entry name" value="DeoC/FbaB/LacD_aldolase"/>
</dbReference>
<dbReference type="OrthoDB" id="5915071at2"/>
<gene>
    <name evidence="7" type="ORF">BLW93_04065</name>
</gene>
<evidence type="ECO:0000313" key="8">
    <source>
        <dbReference type="Proteomes" id="UP000187408"/>
    </source>
</evidence>